<dbReference type="GO" id="GO:0030286">
    <property type="term" value="C:dynein complex"/>
    <property type="evidence" value="ECO:0007669"/>
    <property type="project" value="InterPro"/>
</dbReference>
<sequence>MGPLSPGVPIQIFFQAHRVTNIQRLDEQVLQLHNQLQGGLFIDASHFEDPSAVKSELESVKQRLTQLDEFKLNMTTPWYPGILFTLEDLVAYDVLDMKDLVGEMSAAASGEAQIEVSLQKVKHGWDQMEFTCVSHREQNDVFILGSLEEILMLLKDNQRLSLLSDTLDEWISCQRSWMYLETIFCAEDIQKQLPVEAQKFALVDRNLKSTMLRTKTDPSVIRSVEGGPELLDKFRMSNRLLEEIQKSLEDYLKTKRMAFPRFYFLSNDELLEILKLLHPQAVVVVDRVVRNVLVKTVAALSVVLVESMAVRDVLVESVPAVPTAAVWWRLCSCSWRPWSR</sequence>
<dbReference type="GO" id="GO:0045505">
    <property type="term" value="F:dynein intermediate chain binding"/>
    <property type="evidence" value="ECO:0007669"/>
    <property type="project" value="InterPro"/>
</dbReference>
<organism evidence="2 3">
    <name type="scientific">Phytophthora nicotianae P10297</name>
    <dbReference type="NCBI Taxonomy" id="1317064"/>
    <lineage>
        <taxon>Eukaryota</taxon>
        <taxon>Sar</taxon>
        <taxon>Stramenopiles</taxon>
        <taxon>Oomycota</taxon>
        <taxon>Peronosporomycetes</taxon>
        <taxon>Peronosporales</taxon>
        <taxon>Peronosporaceae</taxon>
        <taxon>Phytophthora</taxon>
    </lineage>
</organism>
<evidence type="ECO:0000259" key="1">
    <source>
        <dbReference type="Pfam" id="PF08393"/>
    </source>
</evidence>
<dbReference type="EMBL" id="ANIY01001803">
    <property type="protein sequence ID" value="ETP44818.1"/>
    <property type="molecule type" value="Genomic_DNA"/>
</dbReference>
<dbReference type="Pfam" id="PF08393">
    <property type="entry name" value="DHC_N2"/>
    <property type="match status" value="1"/>
</dbReference>
<dbReference type="GO" id="GO:0051959">
    <property type="term" value="F:dynein light intermediate chain binding"/>
    <property type="evidence" value="ECO:0007669"/>
    <property type="project" value="InterPro"/>
</dbReference>
<dbReference type="InterPro" id="IPR042222">
    <property type="entry name" value="Dynein_2_N"/>
</dbReference>
<accession>W2ZC31</accession>
<dbReference type="InterPro" id="IPR013602">
    <property type="entry name" value="Dynein_heavy_linker"/>
</dbReference>
<gene>
    <name evidence="2" type="ORF">F442_08646</name>
</gene>
<dbReference type="Gene3D" id="3.20.180.20">
    <property type="entry name" value="Dynein heavy chain, N-terminal domain 2"/>
    <property type="match status" value="1"/>
</dbReference>
<proteinExistence type="predicted"/>
<dbReference type="InterPro" id="IPR026983">
    <property type="entry name" value="DHC"/>
</dbReference>
<evidence type="ECO:0000313" key="2">
    <source>
        <dbReference type="EMBL" id="ETP44818.1"/>
    </source>
</evidence>
<dbReference type="Gene3D" id="1.20.140.100">
    <property type="entry name" value="Dynein heavy chain, N-terminal domain 2"/>
    <property type="match status" value="1"/>
</dbReference>
<dbReference type="AlphaFoldDB" id="W2ZC31"/>
<dbReference type="GO" id="GO:0007018">
    <property type="term" value="P:microtubule-based movement"/>
    <property type="evidence" value="ECO:0007669"/>
    <property type="project" value="InterPro"/>
</dbReference>
<dbReference type="InterPro" id="IPR042228">
    <property type="entry name" value="Dynein_linker_3"/>
</dbReference>
<dbReference type="PANTHER" id="PTHR45703">
    <property type="entry name" value="DYNEIN HEAVY CHAIN"/>
    <property type="match status" value="1"/>
</dbReference>
<dbReference type="Proteomes" id="UP000018948">
    <property type="component" value="Unassembled WGS sequence"/>
</dbReference>
<reference evidence="2 3" key="1">
    <citation type="submission" date="2013-11" db="EMBL/GenBank/DDBJ databases">
        <title>The Genome Sequence of Phytophthora parasitica P10297.</title>
        <authorList>
            <consortium name="The Broad Institute Genomics Platform"/>
            <person name="Russ C."/>
            <person name="Tyler B."/>
            <person name="Panabieres F."/>
            <person name="Shan W."/>
            <person name="Tripathy S."/>
            <person name="Grunwald N."/>
            <person name="Machado M."/>
            <person name="Johnson C.S."/>
            <person name="Walker B."/>
            <person name="Young S.K."/>
            <person name="Zeng Q."/>
            <person name="Gargeya S."/>
            <person name="Fitzgerald M."/>
            <person name="Haas B."/>
            <person name="Abouelleil A."/>
            <person name="Allen A.W."/>
            <person name="Alvarado L."/>
            <person name="Arachchi H.M."/>
            <person name="Berlin A.M."/>
            <person name="Chapman S.B."/>
            <person name="Gainer-Dewar J."/>
            <person name="Goldberg J."/>
            <person name="Griggs A."/>
            <person name="Gujja S."/>
            <person name="Hansen M."/>
            <person name="Howarth C."/>
            <person name="Imamovic A."/>
            <person name="Ireland A."/>
            <person name="Larimer J."/>
            <person name="McCowan C."/>
            <person name="Murphy C."/>
            <person name="Pearson M."/>
            <person name="Poon T.W."/>
            <person name="Priest M."/>
            <person name="Roberts A."/>
            <person name="Saif S."/>
            <person name="Shea T."/>
            <person name="Sisk P."/>
            <person name="Sykes S."/>
            <person name="Wortman J."/>
            <person name="Nusbaum C."/>
            <person name="Birren B."/>
        </authorList>
    </citation>
    <scope>NUCLEOTIDE SEQUENCE [LARGE SCALE GENOMIC DNA]</scope>
    <source>
        <strain evidence="2 3">P10297</strain>
    </source>
</reference>
<comment type="caution">
    <text evidence="2">The sequence shown here is derived from an EMBL/GenBank/DDBJ whole genome shotgun (WGS) entry which is preliminary data.</text>
</comment>
<dbReference type="Gene3D" id="1.10.287.2620">
    <property type="match status" value="1"/>
</dbReference>
<feature type="domain" description="Dynein heavy chain linker" evidence="1">
    <location>
        <begin position="158"/>
        <end position="274"/>
    </location>
</feature>
<evidence type="ECO:0000313" key="3">
    <source>
        <dbReference type="Proteomes" id="UP000018948"/>
    </source>
</evidence>
<name>W2ZC31_PHYNI</name>
<dbReference type="PANTHER" id="PTHR45703:SF36">
    <property type="entry name" value="DYNEIN HEAVY CHAIN, CYTOPLASMIC"/>
    <property type="match status" value="1"/>
</dbReference>
<protein>
    <recommendedName>
        <fullName evidence="1">Dynein heavy chain linker domain-containing protein</fullName>
    </recommendedName>
</protein>